<protein>
    <recommendedName>
        <fullName evidence="3">Uma2 family endonuclease</fullName>
    </recommendedName>
</protein>
<keyword evidence="2" id="KW-1185">Reference proteome</keyword>
<proteinExistence type="predicted"/>
<accession>A0A7K0ER19</accession>
<evidence type="ECO:0000313" key="1">
    <source>
        <dbReference type="EMBL" id="MRS64247.1"/>
    </source>
</evidence>
<reference evidence="1 2" key="1">
    <citation type="journal article" date="2018" name="Antonie Van Leeuwenhoek">
        <title>Larkinella terrae sp. nov., isolated from soil on Jeju Island, South Korea.</title>
        <authorList>
            <person name="Ten L.N."/>
            <person name="Jeon J."/>
            <person name="Park S.J."/>
            <person name="Park S."/>
            <person name="Lee S.Y."/>
            <person name="Kim M.K."/>
            <person name="Jung H.Y."/>
        </authorList>
    </citation>
    <scope>NUCLEOTIDE SEQUENCE [LARGE SCALE GENOMIC DNA]</scope>
    <source>
        <strain evidence="1 2">KCTC 52001</strain>
    </source>
</reference>
<dbReference type="AlphaFoldDB" id="A0A7K0ER19"/>
<evidence type="ECO:0008006" key="3">
    <source>
        <dbReference type="Google" id="ProtNLM"/>
    </source>
</evidence>
<name>A0A7K0ER19_9BACT</name>
<dbReference type="Proteomes" id="UP000441754">
    <property type="component" value="Unassembled WGS sequence"/>
</dbReference>
<dbReference type="OrthoDB" id="954297at2"/>
<sequence length="148" mass="17129">MYTNKFPLTSMVHEDEMGVNAPFIHQRTIAQLTAGLYPLYKTGKIPFEPLPEMMLTEGYATPVPDVLLYEYEKEQTRIIIEICQTSGQKRDLTKIIKLIDEDLYGILEGFVYNYKTAEWFRYRKGDGGLIENSSFSEILQLDLNSFLN</sequence>
<gene>
    <name evidence="1" type="ORF">GJJ30_23315</name>
</gene>
<evidence type="ECO:0000313" key="2">
    <source>
        <dbReference type="Proteomes" id="UP000441754"/>
    </source>
</evidence>
<organism evidence="1 2">
    <name type="scientific">Larkinella terrae</name>
    <dbReference type="NCBI Taxonomy" id="2025311"/>
    <lineage>
        <taxon>Bacteria</taxon>
        <taxon>Pseudomonadati</taxon>
        <taxon>Bacteroidota</taxon>
        <taxon>Cytophagia</taxon>
        <taxon>Cytophagales</taxon>
        <taxon>Spirosomataceae</taxon>
        <taxon>Larkinella</taxon>
    </lineage>
</organism>
<comment type="caution">
    <text evidence="1">The sequence shown here is derived from an EMBL/GenBank/DDBJ whole genome shotgun (WGS) entry which is preliminary data.</text>
</comment>
<dbReference type="Gene3D" id="3.90.1570.20">
    <property type="match status" value="1"/>
</dbReference>
<dbReference type="EMBL" id="WJXZ01000014">
    <property type="protein sequence ID" value="MRS64247.1"/>
    <property type="molecule type" value="Genomic_DNA"/>
</dbReference>
<dbReference type="RefSeq" id="WP_154177608.1">
    <property type="nucleotide sequence ID" value="NZ_WJXZ01000014.1"/>
</dbReference>